<gene>
    <name evidence="3" type="ORF">C1280_08700</name>
</gene>
<feature type="transmembrane region" description="Helical" evidence="1">
    <location>
        <begin position="46"/>
        <end position="64"/>
    </location>
</feature>
<dbReference type="OrthoDB" id="156189at2"/>
<protein>
    <recommendedName>
        <fullName evidence="2">Transposase IS4 N-terminal domain-containing protein</fullName>
    </recommendedName>
</protein>
<keyword evidence="1" id="KW-0472">Membrane</keyword>
<evidence type="ECO:0000256" key="1">
    <source>
        <dbReference type="SAM" id="Phobius"/>
    </source>
</evidence>
<keyword evidence="4" id="KW-1185">Reference proteome</keyword>
<evidence type="ECO:0000313" key="3">
    <source>
        <dbReference type="EMBL" id="AWM37096.1"/>
    </source>
</evidence>
<reference evidence="3 4" key="1">
    <citation type="submission" date="2018-01" db="EMBL/GenBank/DDBJ databases">
        <title>G. obscuriglobus.</title>
        <authorList>
            <person name="Franke J."/>
            <person name="Blomberg W."/>
            <person name="Selmecki A."/>
        </authorList>
    </citation>
    <scope>NUCLEOTIDE SEQUENCE [LARGE SCALE GENOMIC DNA]</scope>
    <source>
        <strain evidence="3 4">DSM 5831</strain>
    </source>
</reference>
<sequence length="201" mass="22499">MTSLYTESRTLAQWPTAERVRALKRILPHAKVQAVLRRTGHASRRYLRLPAWFMVWFVVALGLFCRDCYRQVFKWLQPFRRKPTPGRSTFCEARQRLGVAPLNLLIQEVVELRGTRQTPGAFYHGMRLMALDGFVLDVAAPPQQRPRLRATGLAPQSGRLSPSSGFGLVRAGYACAVADAHQALPPQRGDDGPLPAAMPPE</sequence>
<dbReference type="InterPro" id="IPR024473">
    <property type="entry name" value="Transposases_IS4_N"/>
</dbReference>
<dbReference type="Proteomes" id="UP000245802">
    <property type="component" value="Chromosome"/>
</dbReference>
<accession>A0A2Z3H0J3</accession>
<dbReference type="KEGG" id="gog:C1280_08700"/>
<evidence type="ECO:0000313" key="4">
    <source>
        <dbReference type="Proteomes" id="UP000245802"/>
    </source>
</evidence>
<keyword evidence="1" id="KW-0812">Transmembrane</keyword>
<dbReference type="AlphaFoldDB" id="A0A2Z3H0J3"/>
<evidence type="ECO:0000259" key="2">
    <source>
        <dbReference type="Pfam" id="PF13006"/>
    </source>
</evidence>
<feature type="domain" description="Transposase IS4 N-terminal" evidence="2">
    <location>
        <begin position="19"/>
        <end position="105"/>
    </location>
</feature>
<name>A0A2Z3H0J3_9BACT</name>
<proteinExistence type="predicted"/>
<dbReference type="EMBL" id="CP025958">
    <property type="protein sequence ID" value="AWM37096.1"/>
    <property type="molecule type" value="Genomic_DNA"/>
</dbReference>
<keyword evidence="1" id="KW-1133">Transmembrane helix</keyword>
<dbReference type="Pfam" id="PF13006">
    <property type="entry name" value="Nterm_IS4"/>
    <property type="match status" value="1"/>
</dbReference>
<organism evidence="3 4">
    <name type="scientific">Gemmata obscuriglobus</name>
    <dbReference type="NCBI Taxonomy" id="114"/>
    <lineage>
        <taxon>Bacteria</taxon>
        <taxon>Pseudomonadati</taxon>
        <taxon>Planctomycetota</taxon>
        <taxon>Planctomycetia</taxon>
        <taxon>Gemmatales</taxon>
        <taxon>Gemmataceae</taxon>
        <taxon>Gemmata</taxon>
    </lineage>
</organism>